<sequence length="77" mass="7922">MSVEPPCEGQTRDAIFATLGVSVSTVKSHLADVSGVTGGGSQAASDTDFARSSSTPIVETRLSRRARRFSASSGYVG</sequence>
<organism evidence="2 3">
    <name type="scientific">Bradyrhizobium ottawaense</name>
    <dbReference type="NCBI Taxonomy" id="931866"/>
    <lineage>
        <taxon>Bacteria</taxon>
        <taxon>Pseudomonadati</taxon>
        <taxon>Pseudomonadota</taxon>
        <taxon>Alphaproteobacteria</taxon>
        <taxon>Hyphomicrobiales</taxon>
        <taxon>Nitrobacteraceae</taxon>
        <taxon>Bradyrhizobium</taxon>
    </lineage>
</organism>
<dbReference type="Proteomes" id="UP000215703">
    <property type="component" value="Chromosome"/>
</dbReference>
<reference evidence="2 3" key="1">
    <citation type="journal article" date="2014" name="Int. J. Syst. Evol. Microbiol.">
        <title>Bradyrhizobium ottawaense sp. nov., a symbiotic nitrogen fixing bacterium from root nodules of soybeans in Canada.</title>
        <authorList>
            <person name="Yu X."/>
            <person name="Cloutier S."/>
            <person name="Tambong J.T."/>
            <person name="Bromfield E.S."/>
        </authorList>
    </citation>
    <scope>NUCLEOTIDE SEQUENCE [LARGE SCALE GENOMIC DNA]</scope>
    <source>
        <strain evidence="2 3">OO99</strain>
    </source>
</reference>
<feature type="region of interest" description="Disordered" evidence="1">
    <location>
        <begin position="36"/>
        <end position="56"/>
    </location>
</feature>
<evidence type="ECO:0000313" key="3">
    <source>
        <dbReference type="Proteomes" id="UP000215703"/>
    </source>
</evidence>
<protein>
    <submittedName>
        <fullName evidence="2">Uncharacterized protein</fullName>
    </submittedName>
</protein>
<proteinExistence type="predicted"/>
<gene>
    <name evidence="2" type="ORF">CIT37_07630</name>
</gene>
<accession>A0A2U8P2Y1</accession>
<dbReference type="AlphaFoldDB" id="A0A2U8P2Y1"/>
<evidence type="ECO:0000313" key="2">
    <source>
        <dbReference type="EMBL" id="AWL92083.1"/>
    </source>
</evidence>
<name>A0A2U8P2Y1_9BRAD</name>
<feature type="compositionally biased region" description="Polar residues" evidence="1">
    <location>
        <begin position="42"/>
        <end position="56"/>
    </location>
</feature>
<reference evidence="2 3" key="2">
    <citation type="journal article" date="2017" name="Syst. Appl. Microbiol.">
        <title>Soybeans inoculated with root zone soils of Canadian native legumes harbour diverse and novel Bradyrhizobium spp. that possess agricultural potential.</title>
        <authorList>
            <person name="Bromfield E.S.P."/>
            <person name="Cloutier S."/>
            <person name="Tambong J.T."/>
            <person name="Tran Thi T.V."/>
        </authorList>
    </citation>
    <scope>NUCLEOTIDE SEQUENCE [LARGE SCALE GENOMIC DNA]</scope>
    <source>
        <strain evidence="2 3">OO99</strain>
    </source>
</reference>
<evidence type="ECO:0000256" key="1">
    <source>
        <dbReference type="SAM" id="MobiDB-lite"/>
    </source>
</evidence>
<dbReference type="EMBL" id="CP029425">
    <property type="protein sequence ID" value="AWL92083.1"/>
    <property type="molecule type" value="Genomic_DNA"/>
</dbReference>